<dbReference type="Proteomes" id="UP000225706">
    <property type="component" value="Unassembled WGS sequence"/>
</dbReference>
<feature type="coiled-coil region" evidence="1">
    <location>
        <begin position="244"/>
        <end position="278"/>
    </location>
</feature>
<dbReference type="Pfam" id="PF16794">
    <property type="entry name" value="fn3_4"/>
    <property type="match status" value="1"/>
</dbReference>
<feature type="compositionally biased region" description="Basic residues" evidence="2">
    <location>
        <begin position="132"/>
        <end position="142"/>
    </location>
</feature>
<dbReference type="SUPFAM" id="SSF49265">
    <property type="entry name" value="Fibronectin type III"/>
    <property type="match status" value="1"/>
</dbReference>
<feature type="compositionally biased region" description="Polar residues" evidence="2">
    <location>
        <begin position="1090"/>
        <end position="1108"/>
    </location>
</feature>
<dbReference type="GO" id="GO:0006355">
    <property type="term" value="P:regulation of DNA-templated transcription"/>
    <property type="evidence" value="ECO:0007669"/>
    <property type="project" value="TreeGrafter"/>
</dbReference>
<sequence>MESNVIPSKIRRLETPLLSTSAADEDCTEDSTEGHAVVHLNVDLLHRIKQEPVDCSETPEVTCVALQKDFYDSSFRETFLDETRHDSSNDNQGYASPTIPMMNEMSAENESGLINERIYPCIRASPAIARTQSRRSLRKRSSVQRSSPEIEVSSSSSFHNLGKRKQSKNSSSIRSVRKKRASTVNQPAFRNSLVSEGSPGSIDADEITGDASDVFKRRFRKMLKDLVAKRMLKLQHSAVYCGTVSALRRKVAILERRNMQLEDKADRLQTSMMNLYNEKEKEATKTVSRGTQVSMGMILSRAWSACQGVDKASSFALEEHGSWSIPGDGPVIIKVCGKQVNDASARVQIPKLSEIMRENTSQKQMESQQCTHSPQTDSPLPKIQHVSSGGLLVSQQPRQHPCDFILPEHRLLSNQALISQRNSARPLQGPNLPSPSTGINSLPVNRQAVIVTDQRGQLSGAIDPWRSISSTSAQQHATGPVNRIATVRPQQVISSSENSSVGQNVPLQTAQMPILPRPRLDSTNLPITKDNTDNISTIIRQITPPVHRTDSSSSRPVMTQTQDRNASVASMLTTAGRRRRPPGGCFCCPPDTNQRHTVGNQNPARGRDDLHLHTGGNHEAPRGQLSNKNQVSTSISTSGARTHGIVSELRPTIPLPYPQQFRPGTQTSNKSSCSVPTGEPANKIRSSSPNRHHRPNVLLGHVNFPRAGMLCPQALPTTPDGTRSAQGNQLVGGLPPQISSQAVPNPSEIQIGSSGVQNPLNQEWSKSHYQNSIRASDQPVIPLNGVDLHPASHPVQRQMFHFTKEQTAHNTDGGYSTTSHQCSPQLHPQQQNQLLTQPSIHMHQQQVPLLQHPPRQELQQQQHRPQPQQQQQLQKQLHQYQRIAGYVPPTPILPKPHPRAHQYWQRNPQFTVPSAAHCGTSFAEQLPASLITASSNNFCLNQRPPIQTQFLRPYPAQNIRNGAFLQQSIQPPVHQSQSSVHTSSTSVSQLSVSVLHDSKSVSPQRERVGAGSILHGQVPYSANARACVHPNASPSSLALLRRNNSDRDSAREGQRNPLTMSNAESGHLLERRTSFTTPNLATISILPANSFRSTPQNPSMPSGPLLNSQTKTVLPATRSPAPRTTRLRNAQGSELKSNEVTAVQASCPATALSPRTGCTTRSLLVQNLPGMKLLDDFKDVTNPETEGNNKLLDSHGGVVGQIVSFSDVAEQGDNEGSQLQKDNASYLKPILGAEQSRDGIVLSWDLTSREYESKVIKYELFVTTASSESTGWQSLGVVDALALPMACTMTQFLPGASYYFTVRAITDVDDRSSELFSQPCSITVLES</sequence>
<feature type="domain" description="Fibronectin type-III" evidence="3">
    <location>
        <begin position="1225"/>
        <end position="1327"/>
    </location>
</feature>
<dbReference type="OrthoDB" id="5974504at2759"/>
<protein>
    <submittedName>
        <fullName evidence="4">Activating transcription factor 7-interacting protein 1</fullName>
    </submittedName>
</protein>
<feature type="compositionally biased region" description="Low complexity" evidence="2">
    <location>
        <begin position="146"/>
        <end position="157"/>
    </location>
</feature>
<feature type="region of interest" description="Disordered" evidence="2">
    <location>
        <begin position="1035"/>
        <end position="1074"/>
    </location>
</feature>
<dbReference type="Gene3D" id="2.60.40.10">
    <property type="entry name" value="Immunoglobulins"/>
    <property type="match status" value="1"/>
</dbReference>
<feature type="compositionally biased region" description="Polar residues" evidence="2">
    <location>
        <begin position="182"/>
        <end position="195"/>
    </location>
</feature>
<proteinExistence type="predicted"/>
<organism evidence="4 5">
    <name type="scientific">Stylophora pistillata</name>
    <name type="common">Smooth cauliflower coral</name>
    <dbReference type="NCBI Taxonomy" id="50429"/>
    <lineage>
        <taxon>Eukaryota</taxon>
        <taxon>Metazoa</taxon>
        <taxon>Cnidaria</taxon>
        <taxon>Anthozoa</taxon>
        <taxon>Hexacorallia</taxon>
        <taxon>Scleractinia</taxon>
        <taxon>Astrocoeniina</taxon>
        <taxon>Pocilloporidae</taxon>
        <taxon>Stylophora</taxon>
    </lineage>
</organism>
<dbReference type="PANTHER" id="PTHR23210:SF26">
    <property type="entry name" value="ACTIVATING TRANSCRIPTION FACTOR 7-INTERACTING PROTEIN 1"/>
    <property type="match status" value="1"/>
</dbReference>
<feature type="region of interest" description="Disordered" evidence="2">
    <location>
        <begin position="545"/>
        <end position="568"/>
    </location>
</feature>
<dbReference type="GO" id="GO:0005634">
    <property type="term" value="C:nucleus"/>
    <property type="evidence" value="ECO:0007669"/>
    <property type="project" value="TreeGrafter"/>
</dbReference>
<dbReference type="InterPro" id="IPR003961">
    <property type="entry name" value="FN3_dom"/>
</dbReference>
<reference evidence="5" key="1">
    <citation type="journal article" date="2017" name="bioRxiv">
        <title>Comparative analysis of the genomes of Stylophora pistillata and Acropora digitifera provides evidence for extensive differences between species of corals.</title>
        <authorList>
            <person name="Voolstra C.R."/>
            <person name="Li Y."/>
            <person name="Liew Y.J."/>
            <person name="Baumgarten S."/>
            <person name="Zoccola D."/>
            <person name="Flot J.-F."/>
            <person name="Tambutte S."/>
            <person name="Allemand D."/>
            <person name="Aranda M."/>
        </authorList>
    </citation>
    <scope>NUCLEOTIDE SEQUENCE [LARGE SCALE GENOMIC DNA]</scope>
</reference>
<feature type="compositionally biased region" description="Polar residues" evidence="2">
    <location>
        <begin position="551"/>
        <end position="568"/>
    </location>
</feature>
<dbReference type="PROSITE" id="PS50853">
    <property type="entry name" value="FN3"/>
    <property type="match status" value="1"/>
</dbReference>
<feature type="compositionally biased region" description="Polar residues" evidence="2">
    <location>
        <begin position="358"/>
        <end position="378"/>
    </location>
</feature>
<feature type="region of interest" description="Disordered" evidence="2">
    <location>
        <begin position="808"/>
        <end position="830"/>
    </location>
</feature>
<dbReference type="InterPro" id="IPR036116">
    <property type="entry name" value="FN3_sf"/>
</dbReference>
<dbReference type="GO" id="GO:0005667">
    <property type="term" value="C:transcription regulator complex"/>
    <property type="evidence" value="ECO:0007669"/>
    <property type="project" value="TreeGrafter"/>
</dbReference>
<dbReference type="CDD" id="cd00063">
    <property type="entry name" value="FN3"/>
    <property type="match status" value="1"/>
</dbReference>
<dbReference type="PANTHER" id="PTHR23210">
    <property type="entry name" value="ACTIVATING TRANSCRIPTION FACTOR 7 INTERACTING PROTEIN"/>
    <property type="match status" value="1"/>
</dbReference>
<dbReference type="InterPro" id="IPR013783">
    <property type="entry name" value="Ig-like_fold"/>
</dbReference>
<evidence type="ECO:0000313" key="4">
    <source>
        <dbReference type="EMBL" id="PFX25336.1"/>
    </source>
</evidence>
<feature type="compositionally biased region" description="Polar residues" evidence="2">
    <location>
        <begin position="662"/>
        <end position="675"/>
    </location>
</feature>
<feature type="compositionally biased region" description="Low complexity" evidence="2">
    <location>
        <begin position="819"/>
        <end position="830"/>
    </location>
</feature>
<name>A0A2B4S7I4_STYPI</name>
<evidence type="ECO:0000256" key="1">
    <source>
        <dbReference type="SAM" id="Coils"/>
    </source>
</evidence>
<feature type="region of interest" description="Disordered" evidence="2">
    <location>
        <begin position="855"/>
        <end position="877"/>
    </location>
</feature>
<keyword evidence="5" id="KW-1185">Reference proteome</keyword>
<evidence type="ECO:0000313" key="5">
    <source>
        <dbReference type="Proteomes" id="UP000225706"/>
    </source>
</evidence>
<gene>
    <name evidence="4" type="primary">ATF7IP</name>
    <name evidence="4" type="ORF">AWC38_SpisGene10022</name>
</gene>
<comment type="caution">
    <text evidence="4">The sequence shown here is derived from an EMBL/GenBank/DDBJ whole genome shotgun (WGS) entry which is preliminary data.</text>
</comment>
<feature type="compositionally biased region" description="Polar residues" evidence="2">
    <location>
        <begin position="808"/>
        <end position="818"/>
    </location>
</feature>
<feature type="region of interest" description="Disordered" evidence="2">
    <location>
        <begin position="129"/>
        <end position="200"/>
    </location>
</feature>
<dbReference type="InterPro" id="IPR026085">
    <property type="entry name" value="ATF7-int"/>
</dbReference>
<evidence type="ECO:0000259" key="3">
    <source>
        <dbReference type="PROSITE" id="PS50853"/>
    </source>
</evidence>
<feature type="region of interest" description="Disordered" evidence="2">
    <location>
        <begin position="1087"/>
        <end position="1108"/>
    </location>
</feature>
<feature type="region of interest" description="Disordered" evidence="2">
    <location>
        <begin position="592"/>
        <end position="696"/>
    </location>
</feature>
<evidence type="ECO:0000256" key="2">
    <source>
        <dbReference type="SAM" id="MobiDB-lite"/>
    </source>
</evidence>
<dbReference type="EMBL" id="LSMT01000153">
    <property type="protein sequence ID" value="PFX25336.1"/>
    <property type="molecule type" value="Genomic_DNA"/>
</dbReference>
<accession>A0A2B4S7I4</accession>
<feature type="compositionally biased region" description="Polar residues" evidence="2">
    <location>
        <begin position="592"/>
        <end position="603"/>
    </location>
</feature>
<feature type="region of interest" description="Disordered" evidence="2">
    <location>
        <begin position="358"/>
        <end position="381"/>
    </location>
</feature>
<feature type="compositionally biased region" description="Polar residues" evidence="2">
    <location>
        <begin position="624"/>
        <end position="640"/>
    </location>
</feature>
<dbReference type="GO" id="GO:0003712">
    <property type="term" value="F:transcription coregulator activity"/>
    <property type="evidence" value="ECO:0007669"/>
    <property type="project" value="TreeGrafter"/>
</dbReference>
<keyword evidence="1" id="KW-0175">Coiled coil</keyword>
<feature type="compositionally biased region" description="Basic and acidic residues" evidence="2">
    <location>
        <begin position="1043"/>
        <end position="1054"/>
    </location>
</feature>
<dbReference type="InterPro" id="IPR056565">
    <property type="entry name" value="Fn3_ATF7IP"/>
</dbReference>